<evidence type="ECO:0000313" key="3">
    <source>
        <dbReference type="Proteomes" id="UP000053831"/>
    </source>
</evidence>
<name>A0A0M9VSY2_ESCWE</name>
<gene>
    <name evidence="2" type="ORF">ESCO_002867</name>
</gene>
<comment type="caution">
    <text evidence="2">The sequence shown here is derived from an EMBL/GenBank/DDBJ whole genome shotgun (WGS) entry which is preliminary data.</text>
</comment>
<dbReference type="STRING" id="150374.A0A0M9VSY2"/>
<feature type="transmembrane region" description="Helical" evidence="1">
    <location>
        <begin position="147"/>
        <end position="170"/>
    </location>
</feature>
<keyword evidence="1" id="KW-1133">Transmembrane helix</keyword>
<proteinExistence type="predicted"/>
<dbReference type="OrthoDB" id="3945378at2759"/>
<protein>
    <submittedName>
        <fullName evidence="2">Uncharacterized protein</fullName>
    </submittedName>
</protein>
<accession>A0A0M9VSY2</accession>
<sequence>MGECDVQGDSDLYGGGVRYGLYMQWAATLLATLFDQRNENALRSANLAIQVSIFIGLCLESGAGHPVANAVITQYLFIGSLSSVTGDGISYVASFAGLMRSAFYLALSAYGIWFWSVGVDVMSAPGCAAHEIAFLGSITVHGRFRKFGIAASCIGLVVCIALTARGLVLVARRFQKGVRSGLLGDSNGGGQLERPRVDVGLLALSIALMVFSIVLIEHLVGVNQVDVDEGDSFSVGQAIPFFMGTLSATVTFWNSLAVLLKWQKRCWFFMTIHL</sequence>
<evidence type="ECO:0000256" key="1">
    <source>
        <dbReference type="SAM" id="Phobius"/>
    </source>
</evidence>
<feature type="transmembrane region" description="Helical" evidence="1">
    <location>
        <begin position="91"/>
        <end position="115"/>
    </location>
</feature>
<feature type="transmembrane region" description="Helical" evidence="1">
    <location>
        <begin position="239"/>
        <end position="260"/>
    </location>
</feature>
<dbReference type="AlphaFoldDB" id="A0A0M9VSY2"/>
<dbReference type="EMBL" id="LGSR01000022">
    <property type="protein sequence ID" value="KOS18215.1"/>
    <property type="molecule type" value="Genomic_DNA"/>
</dbReference>
<evidence type="ECO:0000313" key="2">
    <source>
        <dbReference type="EMBL" id="KOS18215.1"/>
    </source>
</evidence>
<keyword evidence="3" id="KW-1185">Reference proteome</keyword>
<reference evidence="2 3" key="1">
    <citation type="submission" date="2015-07" db="EMBL/GenBank/DDBJ databases">
        <title>The genome of the fungus Escovopsis weberi, a specialized disease agent of ant agriculture.</title>
        <authorList>
            <person name="de Man T.J."/>
            <person name="Stajich J.E."/>
            <person name="Kubicek C.P."/>
            <person name="Chenthamara K."/>
            <person name="Atanasova L."/>
            <person name="Druzhinina I.S."/>
            <person name="Birnbaum S."/>
            <person name="Barribeau S.M."/>
            <person name="Teiling C."/>
            <person name="Suen G."/>
            <person name="Currie C."/>
            <person name="Gerardo N.M."/>
        </authorList>
    </citation>
    <scope>NUCLEOTIDE SEQUENCE [LARGE SCALE GENOMIC DNA]</scope>
</reference>
<dbReference type="Proteomes" id="UP000053831">
    <property type="component" value="Unassembled WGS sequence"/>
</dbReference>
<keyword evidence="1" id="KW-0472">Membrane</keyword>
<keyword evidence="1" id="KW-0812">Transmembrane</keyword>
<feature type="transmembrane region" description="Helical" evidence="1">
    <location>
        <begin position="199"/>
        <end position="219"/>
    </location>
</feature>
<organism evidence="2 3">
    <name type="scientific">Escovopsis weberi</name>
    <dbReference type="NCBI Taxonomy" id="150374"/>
    <lineage>
        <taxon>Eukaryota</taxon>
        <taxon>Fungi</taxon>
        <taxon>Dikarya</taxon>
        <taxon>Ascomycota</taxon>
        <taxon>Pezizomycotina</taxon>
        <taxon>Sordariomycetes</taxon>
        <taxon>Hypocreomycetidae</taxon>
        <taxon>Hypocreales</taxon>
        <taxon>Hypocreaceae</taxon>
        <taxon>Escovopsis</taxon>
    </lineage>
</organism>